<protein>
    <recommendedName>
        <fullName evidence="7">Conjugal transfer protein</fullName>
    </recommendedName>
</protein>
<keyword evidence="2" id="KW-1133">Transmembrane helix</keyword>
<dbReference type="RefSeq" id="WP_021922418.1">
    <property type="nucleotide sequence ID" value="NZ_CABJFX010000002.1"/>
</dbReference>
<sequence length="101" mass="11490">MKNLMKQITKNGRIFWVTYFTFFLILAMPTHAWAYVDPATLTYVVQIIAGVFIAGGVAVGVYWRKIKKLFSKDKTSVKKHESTEQERNAAAAAAEEFNEDK</sequence>
<dbReference type="AlphaFoldDB" id="A0A0M6WKR2"/>
<keyword evidence="2" id="KW-0472">Membrane</keyword>
<evidence type="ECO:0000256" key="1">
    <source>
        <dbReference type="SAM" id="MobiDB-lite"/>
    </source>
</evidence>
<name>A0A0M6WKR2_9FIRM</name>
<keyword evidence="2" id="KW-0812">Transmembrane</keyword>
<evidence type="ECO:0000313" key="5">
    <source>
        <dbReference type="Proteomes" id="UP000049828"/>
    </source>
</evidence>
<accession>A0A0M6WKR2</accession>
<evidence type="ECO:0000313" key="4">
    <source>
        <dbReference type="EMBL" id="CUN23873.1"/>
    </source>
</evidence>
<evidence type="ECO:0000313" key="6">
    <source>
        <dbReference type="Proteomes" id="UP000095453"/>
    </source>
</evidence>
<evidence type="ECO:0008006" key="7">
    <source>
        <dbReference type="Google" id="ProtNLM"/>
    </source>
</evidence>
<organism evidence="3 5">
    <name type="scientific">Roseburia inulinivorans</name>
    <dbReference type="NCBI Taxonomy" id="360807"/>
    <lineage>
        <taxon>Bacteria</taxon>
        <taxon>Bacillati</taxon>
        <taxon>Bacillota</taxon>
        <taxon>Clostridia</taxon>
        <taxon>Lachnospirales</taxon>
        <taxon>Lachnospiraceae</taxon>
        <taxon>Roseburia</taxon>
    </lineage>
</organism>
<evidence type="ECO:0000313" key="3">
    <source>
        <dbReference type="EMBL" id="CRL36420.1"/>
    </source>
</evidence>
<gene>
    <name evidence="4" type="ORF">ERS852444_02698</name>
    <name evidence="3" type="ORF">RIL183_19261</name>
</gene>
<evidence type="ECO:0000256" key="2">
    <source>
        <dbReference type="SAM" id="Phobius"/>
    </source>
</evidence>
<proteinExistence type="predicted"/>
<dbReference type="EMBL" id="CYXX01000024">
    <property type="protein sequence ID" value="CUN23873.1"/>
    <property type="molecule type" value="Genomic_DNA"/>
</dbReference>
<keyword evidence="5" id="KW-1185">Reference proteome</keyword>
<reference evidence="3" key="1">
    <citation type="submission" date="2015-05" db="EMBL/GenBank/DDBJ databases">
        <authorList>
            <person name="Wang D.B."/>
            <person name="Wang M."/>
        </authorList>
    </citation>
    <scope>NUCLEOTIDE SEQUENCE [LARGE SCALE GENOMIC DNA]</scope>
    <source>
        <strain evidence="3">L1-83</strain>
    </source>
</reference>
<reference evidence="5" key="2">
    <citation type="submission" date="2015-05" db="EMBL/GenBank/DDBJ databases">
        <authorList>
            <consortium name="Pathogen Informatics"/>
        </authorList>
    </citation>
    <scope>NUCLEOTIDE SEQUENCE [LARGE SCALE GENOMIC DNA]</scope>
    <source>
        <strain evidence="4 6">2789STDY5608887</strain>
        <strain evidence="5">L1-83</strain>
    </source>
</reference>
<dbReference type="Proteomes" id="UP000049828">
    <property type="component" value="Unassembled WGS sequence"/>
</dbReference>
<feature type="transmembrane region" description="Helical" evidence="2">
    <location>
        <begin position="44"/>
        <end position="63"/>
    </location>
</feature>
<dbReference type="EMBL" id="CVRS01000064">
    <property type="protein sequence ID" value="CRL36420.1"/>
    <property type="molecule type" value="Genomic_DNA"/>
</dbReference>
<dbReference type="Proteomes" id="UP000095453">
    <property type="component" value="Unassembled WGS sequence"/>
</dbReference>
<feature type="region of interest" description="Disordered" evidence="1">
    <location>
        <begin position="80"/>
        <end position="101"/>
    </location>
</feature>